<dbReference type="EMBL" id="LT634361">
    <property type="protein sequence ID" value="SFZ81448.1"/>
    <property type="molecule type" value="Genomic_DNA"/>
</dbReference>
<evidence type="ECO:0000256" key="4">
    <source>
        <dbReference type="ARBA" id="ARBA00023288"/>
    </source>
</evidence>
<keyword evidence="2" id="KW-0472">Membrane</keyword>
<dbReference type="SUPFAM" id="SSF141488">
    <property type="entry name" value="YdhA-like"/>
    <property type="match status" value="1"/>
</dbReference>
<dbReference type="Pfam" id="PF09864">
    <property type="entry name" value="MliC"/>
    <property type="match status" value="1"/>
</dbReference>
<evidence type="ECO:0000313" key="7">
    <source>
        <dbReference type="EMBL" id="SFZ81448.1"/>
    </source>
</evidence>
<dbReference type="PROSITE" id="PS51257">
    <property type="entry name" value="PROKAR_LIPOPROTEIN"/>
    <property type="match status" value="1"/>
</dbReference>
<accession>A0A2H1E8J1</accession>
<dbReference type="KEGG" id="tmar:MARIT_1112"/>
<feature type="domain" description="C-type lysozyme inhibitor" evidence="5">
    <location>
        <begin position="114"/>
        <end position="171"/>
    </location>
</feature>
<keyword evidence="3" id="KW-0564">Palmitate</keyword>
<keyword evidence="8" id="KW-1185">Reference proteome</keyword>
<evidence type="ECO:0000256" key="2">
    <source>
        <dbReference type="ARBA" id="ARBA00023136"/>
    </source>
</evidence>
<dbReference type="InterPro" id="IPR025485">
    <property type="entry name" value="DUF4377"/>
</dbReference>
<reference evidence="7 8" key="1">
    <citation type="submission" date="2016-11" db="EMBL/GenBank/DDBJ databases">
        <authorList>
            <person name="Jaros S."/>
            <person name="Januszkiewicz K."/>
            <person name="Wedrychowicz H."/>
        </authorList>
    </citation>
    <scope>NUCLEOTIDE SEQUENCE [LARGE SCALE GENOMIC DNA]</scope>
    <source>
        <strain evidence="7">NCIMB 2154T</strain>
    </source>
</reference>
<gene>
    <name evidence="7" type="ORF">MARIT_1112</name>
</gene>
<feature type="domain" description="DUF4377" evidence="6">
    <location>
        <begin position="27"/>
        <end position="93"/>
    </location>
</feature>
<dbReference type="Pfam" id="PF14302">
    <property type="entry name" value="DUF4377"/>
    <property type="match status" value="1"/>
</dbReference>
<dbReference type="GeneID" id="47722672"/>
<dbReference type="InterPro" id="IPR036328">
    <property type="entry name" value="MliC_sf"/>
</dbReference>
<dbReference type="Gene3D" id="2.40.128.200">
    <property type="match status" value="1"/>
</dbReference>
<evidence type="ECO:0000256" key="1">
    <source>
        <dbReference type="ARBA" id="ARBA00022729"/>
    </source>
</evidence>
<dbReference type="OrthoDB" id="5348860at2"/>
<evidence type="ECO:0000259" key="5">
    <source>
        <dbReference type="Pfam" id="PF09864"/>
    </source>
</evidence>
<dbReference type="RefSeq" id="WP_024741430.1">
    <property type="nucleotide sequence ID" value="NZ_BAUG01000026.1"/>
</dbReference>
<organism evidence="7 8">
    <name type="scientific">Tenacibaculum maritimum NCIMB 2154</name>
    <dbReference type="NCBI Taxonomy" id="1349785"/>
    <lineage>
        <taxon>Bacteria</taxon>
        <taxon>Pseudomonadati</taxon>
        <taxon>Bacteroidota</taxon>
        <taxon>Flavobacteriia</taxon>
        <taxon>Flavobacteriales</taxon>
        <taxon>Flavobacteriaceae</taxon>
        <taxon>Tenacibaculum</taxon>
    </lineage>
</organism>
<evidence type="ECO:0000259" key="6">
    <source>
        <dbReference type="Pfam" id="PF14302"/>
    </source>
</evidence>
<name>A0A2H1E8J1_9FLAO</name>
<protein>
    <submittedName>
        <fullName evidence="7">Probable lipoprotein</fullName>
    </submittedName>
</protein>
<dbReference type="Proteomes" id="UP000231564">
    <property type="component" value="Chromosome MARIT"/>
</dbReference>
<dbReference type="AlphaFoldDB" id="A0A2H1E8J1"/>
<sequence length="272" mass="31132">MKTIPLLLLTAILFVSCDAPKNTLKFTVAPYNFDCTKTTTGCLPVKRENSNAWELYDTIEGFEYEPGFEYLIEVARKEKSSPAAYKLIKEVSKIKNDTTVINAGDFYHSFIGDDGTSLKLFFPENTDDVELIFKGDLIQLTQVPSASGVRYSNNIYELIQWQGETSLRKGETLLFKQTPKVYKGTLVIGFEVSSFTPCGEHKNYWINDQHNELTKQYNELTKEKEPYTEVFAELKLIDTGKAEFGEFPSRYHSTFELIKTNQIRLLTENDCK</sequence>
<keyword evidence="1" id="KW-0732">Signal</keyword>
<evidence type="ECO:0000313" key="8">
    <source>
        <dbReference type="Proteomes" id="UP000231564"/>
    </source>
</evidence>
<dbReference type="STRING" id="1349785.GCA_000509405_01296"/>
<evidence type="ECO:0000256" key="3">
    <source>
        <dbReference type="ARBA" id="ARBA00023139"/>
    </source>
</evidence>
<keyword evidence="4 7" id="KW-0449">Lipoprotein</keyword>
<proteinExistence type="predicted"/>
<dbReference type="InterPro" id="IPR018660">
    <property type="entry name" value="MliC"/>
</dbReference>